<dbReference type="Proteomes" id="UP000095255">
    <property type="component" value="Unassembled WGS sequence"/>
</dbReference>
<evidence type="ECO:0000313" key="3">
    <source>
        <dbReference type="Proteomes" id="UP000095255"/>
    </source>
</evidence>
<dbReference type="AlphaFoldDB" id="A0A1E5L2C9"/>
<protein>
    <recommendedName>
        <fullName evidence="4">Pro-sigmaK processing inhibitor BofA</fullName>
    </recommendedName>
</protein>
<dbReference type="InterPro" id="IPR010001">
    <property type="entry name" value="BofA"/>
</dbReference>
<evidence type="ECO:0008006" key="4">
    <source>
        <dbReference type="Google" id="ProtNLM"/>
    </source>
</evidence>
<gene>
    <name evidence="2" type="ORF">BHU72_10935</name>
</gene>
<keyword evidence="1" id="KW-0472">Membrane</keyword>
<keyword evidence="1" id="KW-0812">Transmembrane</keyword>
<keyword evidence="3" id="KW-1185">Reference proteome</keyword>
<evidence type="ECO:0000313" key="2">
    <source>
        <dbReference type="EMBL" id="OEH84312.1"/>
    </source>
</evidence>
<dbReference type="STRING" id="1390249.BHU72_10935"/>
<comment type="caution">
    <text evidence="2">The sequence shown here is derived from an EMBL/GenBank/DDBJ whole genome shotgun (WGS) entry which is preliminary data.</text>
</comment>
<feature type="transmembrane region" description="Helical" evidence="1">
    <location>
        <begin position="30"/>
        <end position="52"/>
    </location>
</feature>
<dbReference type="NCBIfam" id="TIGR02862">
    <property type="entry name" value="spore_BofA"/>
    <property type="match status" value="1"/>
</dbReference>
<sequence>MYQIMMLAAIAFIGISIVYAGQRFTKPAQVIARLVFQLAVGIIAILAFNLVATPFDVHIAVNPVTALITGYLGIPGFLALLCIHLFIM</sequence>
<organism evidence="2 3">
    <name type="scientific">Desulfuribacillus stibiiarsenatis</name>
    <dbReference type="NCBI Taxonomy" id="1390249"/>
    <lineage>
        <taxon>Bacteria</taxon>
        <taxon>Bacillati</taxon>
        <taxon>Bacillota</taxon>
        <taxon>Desulfuribacillia</taxon>
        <taxon>Desulfuribacillales</taxon>
        <taxon>Desulfuribacillaceae</taxon>
        <taxon>Desulfuribacillus</taxon>
    </lineage>
</organism>
<accession>A0A1E5L2C9</accession>
<evidence type="ECO:0000256" key="1">
    <source>
        <dbReference type="SAM" id="Phobius"/>
    </source>
</evidence>
<keyword evidence="1" id="KW-1133">Transmembrane helix</keyword>
<reference evidence="2 3" key="1">
    <citation type="submission" date="2016-09" db="EMBL/GenBank/DDBJ databases">
        <title>Desulfuribacillus arsenicus sp. nov., an obligately anaerobic, dissimilatory arsenic- and antimonate-reducing bacterium isolated from anoxic sediments.</title>
        <authorList>
            <person name="Abin C.A."/>
            <person name="Hollibaugh J.T."/>
        </authorList>
    </citation>
    <scope>NUCLEOTIDE SEQUENCE [LARGE SCALE GENOMIC DNA]</scope>
    <source>
        <strain evidence="2 3">MLFW-2</strain>
    </source>
</reference>
<dbReference type="Pfam" id="PF07441">
    <property type="entry name" value="BofA"/>
    <property type="match status" value="1"/>
</dbReference>
<proteinExistence type="predicted"/>
<dbReference type="OrthoDB" id="2692225at2"/>
<dbReference type="EMBL" id="MJAT01000039">
    <property type="protein sequence ID" value="OEH84312.1"/>
    <property type="molecule type" value="Genomic_DNA"/>
</dbReference>
<name>A0A1E5L2C9_9FIRM</name>
<feature type="transmembrane region" description="Helical" evidence="1">
    <location>
        <begin position="64"/>
        <end position="87"/>
    </location>
</feature>
<dbReference type="RefSeq" id="WP_069703295.1">
    <property type="nucleotide sequence ID" value="NZ_MJAT01000039.1"/>
</dbReference>